<dbReference type="InterPro" id="IPR035919">
    <property type="entry name" value="EAL_sf"/>
</dbReference>
<protein>
    <submittedName>
        <fullName evidence="2">Histidine kinase</fullName>
    </submittedName>
</protein>
<dbReference type="Gene3D" id="3.20.20.450">
    <property type="entry name" value="EAL domain"/>
    <property type="match status" value="1"/>
</dbReference>
<reference evidence="3" key="1">
    <citation type="journal article" date="2019" name="Int. J. Syst. Evol. Microbiol.">
        <title>The Global Catalogue of Microorganisms (GCM) 10K type strain sequencing project: providing services to taxonomists for standard genome sequencing and annotation.</title>
        <authorList>
            <consortium name="The Broad Institute Genomics Platform"/>
            <consortium name="The Broad Institute Genome Sequencing Center for Infectious Disease"/>
            <person name="Wu L."/>
            <person name="Ma J."/>
        </authorList>
    </citation>
    <scope>NUCLEOTIDE SEQUENCE [LARGE SCALE GENOMIC DNA]</scope>
    <source>
        <strain evidence="3">CGMCC 1.15341</strain>
    </source>
</reference>
<evidence type="ECO:0000259" key="1">
    <source>
        <dbReference type="PROSITE" id="PS51833"/>
    </source>
</evidence>
<feature type="domain" description="HDOD" evidence="1">
    <location>
        <begin position="213"/>
        <end position="398"/>
    </location>
</feature>
<dbReference type="PIRSF" id="PIRSF003180">
    <property type="entry name" value="DiGMPpdiest_YuxH"/>
    <property type="match status" value="1"/>
</dbReference>
<dbReference type="RefSeq" id="WP_229680888.1">
    <property type="nucleotide sequence ID" value="NZ_BMIJ01000013.1"/>
</dbReference>
<dbReference type="InterPro" id="IPR052340">
    <property type="entry name" value="RNase_Y/CdgJ"/>
</dbReference>
<evidence type="ECO:0000313" key="3">
    <source>
        <dbReference type="Proteomes" id="UP000629025"/>
    </source>
</evidence>
<dbReference type="SUPFAM" id="SSF141868">
    <property type="entry name" value="EAL domain-like"/>
    <property type="match status" value="1"/>
</dbReference>
<proteinExistence type="predicted"/>
<dbReference type="Pfam" id="PF08668">
    <property type="entry name" value="HDOD"/>
    <property type="match status" value="1"/>
</dbReference>
<organism evidence="2 3">
    <name type="scientific">Marinobacterium zhoushanense</name>
    <dbReference type="NCBI Taxonomy" id="1679163"/>
    <lineage>
        <taxon>Bacteria</taxon>
        <taxon>Pseudomonadati</taxon>
        <taxon>Pseudomonadota</taxon>
        <taxon>Gammaproteobacteria</taxon>
        <taxon>Oceanospirillales</taxon>
        <taxon>Oceanospirillaceae</taxon>
        <taxon>Marinobacterium</taxon>
    </lineage>
</organism>
<dbReference type="PANTHER" id="PTHR33525">
    <property type="match status" value="1"/>
</dbReference>
<dbReference type="PROSITE" id="PS51833">
    <property type="entry name" value="HDOD"/>
    <property type="match status" value="1"/>
</dbReference>
<sequence>MGAVDKEMVEDAEDLQVLMARQPIYTKSQDVTAFELLFRDSDGKFVDGLKDKEATLGVLMGAYSSISKSGEVQNVPCFLKVTDSFLLDNEMPDLPRQSFVIEILGHSKISPALIDRVKSLANDGYRLALADYDPTDPRFGPLLNVVHVLKLDIQKLGMKNVQTLVQKLRPFQLELLADKVETKEEFRLCLEMGFELYMGYFLSKPEPVKGRKISGNKVLLIQLLTELQKPNATAQSVEEIALNDPALTFRILKVVNSAAFNLRREITSLSHAIAMLGMDQVRRWVMLFLANSNGDKPDDLTRNMLQRGRMCELLAEMTGRPEPINHFIVGLLSQLDVMMDIEMAELMNQVPLHHDIKTALINRDGSFGEVLQEVEHYERGEFEHLRKMLERHFYEVAYRHSLSWATQVMQALQSAA</sequence>
<keyword evidence="2" id="KW-0418">Kinase</keyword>
<dbReference type="PANTHER" id="PTHR33525:SF4">
    <property type="entry name" value="CYCLIC DI-GMP PHOSPHODIESTERASE CDGJ"/>
    <property type="match status" value="1"/>
</dbReference>
<accession>A0ABQ1L138</accession>
<dbReference type="InterPro" id="IPR013976">
    <property type="entry name" value="HDOD"/>
</dbReference>
<comment type="caution">
    <text evidence="2">The sequence shown here is derived from an EMBL/GenBank/DDBJ whole genome shotgun (WGS) entry which is preliminary data.</text>
</comment>
<gene>
    <name evidence="2" type="ORF">GCM10011352_42960</name>
</gene>
<keyword evidence="3" id="KW-1185">Reference proteome</keyword>
<evidence type="ECO:0000313" key="2">
    <source>
        <dbReference type="EMBL" id="GGC11926.1"/>
    </source>
</evidence>
<keyword evidence="2" id="KW-0808">Transferase</keyword>
<dbReference type="Gene3D" id="1.10.3210.10">
    <property type="entry name" value="Hypothetical protein af1432"/>
    <property type="match status" value="1"/>
</dbReference>
<dbReference type="GO" id="GO:0016301">
    <property type="term" value="F:kinase activity"/>
    <property type="evidence" value="ECO:0007669"/>
    <property type="project" value="UniProtKB-KW"/>
</dbReference>
<dbReference type="InterPro" id="IPR014408">
    <property type="entry name" value="dGMP_Pdiesterase_EAL/HD-GYP"/>
</dbReference>
<dbReference type="EMBL" id="BMIJ01000013">
    <property type="protein sequence ID" value="GGC11926.1"/>
    <property type="molecule type" value="Genomic_DNA"/>
</dbReference>
<dbReference type="Proteomes" id="UP000629025">
    <property type="component" value="Unassembled WGS sequence"/>
</dbReference>
<dbReference type="SUPFAM" id="SSF109604">
    <property type="entry name" value="HD-domain/PDEase-like"/>
    <property type="match status" value="1"/>
</dbReference>
<name>A0ABQ1L138_9GAMM</name>